<dbReference type="AlphaFoldDB" id="A0A9W6YGB8"/>
<keyword evidence="2" id="KW-1185">Reference proteome</keyword>
<protein>
    <submittedName>
        <fullName evidence="1">Unnamed protein product</fullName>
    </submittedName>
</protein>
<name>A0A9W6YGB8_9STRA</name>
<evidence type="ECO:0000313" key="2">
    <source>
        <dbReference type="Proteomes" id="UP001165121"/>
    </source>
</evidence>
<dbReference type="SUPFAM" id="SSF56672">
    <property type="entry name" value="DNA/RNA polymerases"/>
    <property type="match status" value="1"/>
</dbReference>
<proteinExistence type="predicted"/>
<reference evidence="1" key="1">
    <citation type="submission" date="2023-04" db="EMBL/GenBank/DDBJ databases">
        <title>Phytophthora fragariaefolia NBRC 109709.</title>
        <authorList>
            <person name="Ichikawa N."/>
            <person name="Sato H."/>
            <person name="Tonouchi N."/>
        </authorList>
    </citation>
    <scope>NUCLEOTIDE SEQUENCE</scope>
    <source>
        <strain evidence="1">NBRC 109709</strain>
    </source>
</reference>
<dbReference type="PANTHER" id="PTHR33064:SF37">
    <property type="entry name" value="RIBONUCLEASE H"/>
    <property type="match status" value="1"/>
</dbReference>
<dbReference type="InterPro" id="IPR043502">
    <property type="entry name" value="DNA/RNA_pol_sf"/>
</dbReference>
<dbReference type="Gene3D" id="3.10.10.10">
    <property type="entry name" value="HIV Type 1 Reverse Transcriptase, subunit A, domain 1"/>
    <property type="match status" value="1"/>
</dbReference>
<accession>A0A9W6YGB8</accession>
<sequence length="316" mass="34262">MYPLVHVALMWRLPECVAPLHVSSSTATGHTVTINGVLEVPFCADTGADSNIISQAMVQELDTLESTVVLVPLEPLVMVKVAGGAIMSCRDGIDVDLRIETAAETLNIARVSCLVLDGDEEEFLLVRATMKDIGIDVNGFLEQLAGGSKVAEADHDDITASNPELGFSDETDEIHTVVSKLVDDAVDAGLDSSLADAFRALVHEYGDVWRLKIGADELAKVEPIRFALRPDSEPDRSGVRKYPDMQRAFLRTYVQEPLDNGLIVRNNNSRWACVALPVRKSGGDGYRITVDYRPVNKMTVPLAGATPNLAAETQSF</sequence>
<dbReference type="PANTHER" id="PTHR33064">
    <property type="entry name" value="POL PROTEIN"/>
    <property type="match status" value="1"/>
</dbReference>
<gene>
    <name evidence="1" type="ORF">Pfra01_002758400</name>
</gene>
<dbReference type="Gene3D" id="2.40.70.10">
    <property type="entry name" value="Acid Proteases"/>
    <property type="match status" value="1"/>
</dbReference>
<dbReference type="CDD" id="cd00303">
    <property type="entry name" value="retropepsin_like"/>
    <property type="match status" value="1"/>
</dbReference>
<dbReference type="Proteomes" id="UP001165121">
    <property type="component" value="Unassembled WGS sequence"/>
</dbReference>
<dbReference type="Pfam" id="PF13650">
    <property type="entry name" value="Asp_protease_2"/>
    <property type="match status" value="1"/>
</dbReference>
<dbReference type="InterPro" id="IPR051320">
    <property type="entry name" value="Viral_Replic_Matur_Polypro"/>
</dbReference>
<organism evidence="1 2">
    <name type="scientific">Phytophthora fragariaefolia</name>
    <dbReference type="NCBI Taxonomy" id="1490495"/>
    <lineage>
        <taxon>Eukaryota</taxon>
        <taxon>Sar</taxon>
        <taxon>Stramenopiles</taxon>
        <taxon>Oomycota</taxon>
        <taxon>Peronosporomycetes</taxon>
        <taxon>Peronosporales</taxon>
        <taxon>Peronosporaceae</taxon>
        <taxon>Phytophthora</taxon>
    </lineage>
</organism>
<comment type="caution">
    <text evidence="1">The sequence shown here is derived from an EMBL/GenBank/DDBJ whole genome shotgun (WGS) entry which is preliminary data.</text>
</comment>
<evidence type="ECO:0000313" key="1">
    <source>
        <dbReference type="EMBL" id="GMF63166.1"/>
    </source>
</evidence>
<dbReference type="EMBL" id="BSXT01006841">
    <property type="protein sequence ID" value="GMF63166.1"/>
    <property type="molecule type" value="Genomic_DNA"/>
</dbReference>
<dbReference type="OrthoDB" id="128167at2759"/>
<dbReference type="InterPro" id="IPR021109">
    <property type="entry name" value="Peptidase_aspartic_dom_sf"/>
</dbReference>